<evidence type="ECO:0000313" key="1">
    <source>
        <dbReference type="EMBL" id="KAJ0096308.1"/>
    </source>
</evidence>
<protein>
    <submittedName>
        <fullName evidence="1">Uncharacterized protein</fullName>
    </submittedName>
</protein>
<reference evidence="2" key="1">
    <citation type="journal article" date="2023" name="G3 (Bethesda)">
        <title>Genome assembly and association tests identify interacting loci associated with vigor, precocity, and sex in interspecific pistachio rootstocks.</title>
        <authorList>
            <person name="Palmer W."/>
            <person name="Jacygrad E."/>
            <person name="Sagayaradj S."/>
            <person name="Cavanaugh K."/>
            <person name="Han R."/>
            <person name="Bertier L."/>
            <person name="Beede B."/>
            <person name="Kafkas S."/>
            <person name="Golino D."/>
            <person name="Preece J."/>
            <person name="Michelmore R."/>
        </authorList>
    </citation>
    <scope>NUCLEOTIDE SEQUENCE [LARGE SCALE GENOMIC DNA]</scope>
</reference>
<proteinExistence type="predicted"/>
<dbReference type="Proteomes" id="UP001164250">
    <property type="component" value="Chromosome 5"/>
</dbReference>
<keyword evidence="2" id="KW-1185">Reference proteome</keyword>
<dbReference type="EMBL" id="CM047901">
    <property type="protein sequence ID" value="KAJ0096308.1"/>
    <property type="molecule type" value="Genomic_DNA"/>
</dbReference>
<gene>
    <name evidence="1" type="ORF">Patl1_27259</name>
</gene>
<organism evidence="1 2">
    <name type="scientific">Pistacia atlantica</name>
    <dbReference type="NCBI Taxonomy" id="434234"/>
    <lineage>
        <taxon>Eukaryota</taxon>
        <taxon>Viridiplantae</taxon>
        <taxon>Streptophyta</taxon>
        <taxon>Embryophyta</taxon>
        <taxon>Tracheophyta</taxon>
        <taxon>Spermatophyta</taxon>
        <taxon>Magnoliopsida</taxon>
        <taxon>eudicotyledons</taxon>
        <taxon>Gunneridae</taxon>
        <taxon>Pentapetalae</taxon>
        <taxon>rosids</taxon>
        <taxon>malvids</taxon>
        <taxon>Sapindales</taxon>
        <taxon>Anacardiaceae</taxon>
        <taxon>Pistacia</taxon>
    </lineage>
</organism>
<evidence type="ECO:0000313" key="2">
    <source>
        <dbReference type="Proteomes" id="UP001164250"/>
    </source>
</evidence>
<comment type="caution">
    <text evidence="1">The sequence shown here is derived from an EMBL/GenBank/DDBJ whole genome shotgun (WGS) entry which is preliminary data.</text>
</comment>
<name>A0ACC1BBU3_9ROSI</name>
<sequence>MTLFVIGCSLGGLFGGKIGDILAKRFPNSGRIVLSQISSGSAIPIAAILLLALPDDPSSAFVHGLVFFIMGFFIYWNGPATNMYVFLIHFVVPSVLGLLGILAQHVYGYKPIPEGASDSVEIETDRENAASLAKALYTAVGIPMTICCFIYSFLYCAYPGDRERAQTDALIESGNATLGSRLFSINSTSCFRTENNE</sequence>
<accession>A0ACC1BBU3</accession>